<gene>
    <name evidence="1" type="ORF">UFOPK3773_02268</name>
</gene>
<dbReference type="AlphaFoldDB" id="A0A6J7L949"/>
<dbReference type="SUPFAM" id="SSF69572">
    <property type="entry name" value="Activating enzymes of the ubiquitin-like proteins"/>
    <property type="match status" value="1"/>
</dbReference>
<evidence type="ECO:0000313" key="1">
    <source>
        <dbReference type="EMBL" id="CAB4964547.1"/>
    </source>
</evidence>
<dbReference type="InterPro" id="IPR022291">
    <property type="entry name" value="Bacteriocin_synth_cyclodeHase"/>
</dbReference>
<reference evidence="1" key="1">
    <citation type="submission" date="2020-05" db="EMBL/GenBank/DDBJ databases">
        <authorList>
            <person name="Chiriac C."/>
            <person name="Salcher M."/>
            <person name="Ghai R."/>
            <person name="Kavagutti S V."/>
        </authorList>
    </citation>
    <scope>NUCLEOTIDE SEQUENCE</scope>
</reference>
<proteinExistence type="predicted"/>
<organism evidence="1">
    <name type="scientific">freshwater metagenome</name>
    <dbReference type="NCBI Taxonomy" id="449393"/>
    <lineage>
        <taxon>unclassified sequences</taxon>
        <taxon>metagenomes</taxon>
        <taxon>ecological metagenomes</taxon>
    </lineage>
</organism>
<dbReference type="GO" id="GO:0008641">
    <property type="term" value="F:ubiquitin-like modifier activating enzyme activity"/>
    <property type="evidence" value="ECO:0007669"/>
    <property type="project" value="InterPro"/>
</dbReference>
<protein>
    <submittedName>
        <fullName evidence="1">Unannotated protein</fullName>
    </submittedName>
</protein>
<accession>A0A6J7L949</accession>
<name>A0A6J7L949_9ZZZZ</name>
<dbReference type="Gene3D" id="3.40.50.720">
    <property type="entry name" value="NAD(P)-binding Rossmann-like Domain"/>
    <property type="match status" value="1"/>
</dbReference>
<sequence>MTSLNPGPAGLPTFPRLVPEVALAWRDVSTLQVGIDQRLARILPRVTQREYRALRALDGTRSLTRTLDDFEATGGDRGWLISALHALVATGAIVDAATERALDLSGAEAARLSPDTAVIAATRPGEAHEVLRRRRDALVQVRGTGRVGVGVATLLTAAGVGRLRITPIAGDAPRVLPRSIAPLGPPASALGQPARTAARAAASRAALTDSTGRPAEGSVAALIIVCPPRVVAPELAEQLAATGRPHLVVMSDGPLARVGPLVVPGSTPCLRCLELHRRDRDPTWPLVLTQVAHQRGPHRSATDGVLATLAASVAALHALALIDDPTGPAPPSAGGMVELRIPELQWRRRAWGEHPECGCTWAPDQTPRAA</sequence>
<dbReference type="EMBL" id="CAFBNF010000373">
    <property type="protein sequence ID" value="CAB4964547.1"/>
    <property type="molecule type" value="Genomic_DNA"/>
</dbReference>
<dbReference type="InterPro" id="IPR035985">
    <property type="entry name" value="Ubiquitin-activating_enz"/>
</dbReference>
<dbReference type="NCBIfam" id="TIGR03882">
    <property type="entry name" value="cyclo_dehyd_2"/>
    <property type="match status" value="1"/>
</dbReference>